<reference evidence="2 3" key="1">
    <citation type="submission" date="2023-12" db="EMBL/GenBank/DDBJ databases">
        <title>Baltic Sea Cyanobacteria.</title>
        <authorList>
            <person name="Delbaje E."/>
            <person name="Fewer D.P."/>
            <person name="Shishido T.K."/>
        </authorList>
    </citation>
    <scope>NUCLEOTIDE SEQUENCE [LARGE SCALE GENOMIC DNA]</scope>
    <source>
        <strain evidence="2 3">UHCC 0281</strain>
    </source>
</reference>
<sequence>MLSAVVLVVAGVVILSNQQQQRLQAEAQAQQAAQDQANREVMERMQGELVLKNELESASQREAALQLQLKEMDAGASRLQVADGQQQAKRQQAERELQELRTQRAKLEKQVDCERIQLTVTQLTAKGDTDQATKLQTLWARPCPNLQAARSSGAPDLVVQPVR</sequence>
<dbReference type="Proteomes" id="UP001302329">
    <property type="component" value="Unassembled WGS sequence"/>
</dbReference>
<keyword evidence="1" id="KW-0175">Coiled coil</keyword>
<organism evidence="2 3">
    <name type="scientific">Cyanobium gracile UHCC 0281</name>
    <dbReference type="NCBI Taxonomy" id="3110309"/>
    <lineage>
        <taxon>Bacteria</taxon>
        <taxon>Bacillati</taxon>
        <taxon>Cyanobacteriota</taxon>
        <taxon>Cyanophyceae</taxon>
        <taxon>Synechococcales</taxon>
        <taxon>Prochlorococcaceae</taxon>
        <taxon>Cyanobium</taxon>
    </lineage>
</organism>
<keyword evidence="3" id="KW-1185">Reference proteome</keyword>
<comment type="caution">
    <text evidence="2">The sequence shown here is derived from an EMBL/GenBank/DDBJ whole genome shotgun (WGS) entry which is preliminary data.</text>
</comment>
<evidence type="ECO:0000313" key="3">
    <source>
        <dbReference type="Proteomes" id="UP001302329"/>
    </source>
</evidence>
<evidence type="ECO:0000256" key="1">
    <source>
        <dbReference type="SAM" id="Coils"/>
    </source>
</evidence>
<feature type="coiled-coil region" evidence="1">
    <location>
        <begin position="83"/>
        <end position="117"/>
    </location>
</feature>
<proteinExistence type="predicted"/>
<protein>
    <submittedName>
        <fullName evidence="2">Uncharacterized protein</fullName>
    </submittedName>
</protein>
<name>A0ABU5SR13_9CYAN</name>
<accession>A0ABU5SR13</accession>
<evidence type="ECO:0000313" key="2">
    <source>
        <dbReference type="EMBL" id="MEA5440944.1"/>
    </source>
</evidence>
<gene>
    <name evidence="2" type="ORF">VB739_00080</name>
</gene>
<dbReference type="EMBL" id="JAYGHY010000001">
    <property type="protein sequence ID" value="MEA5440944.1"/>
    <property type="molecule type" value="Genomic_DNA"/>
</dbReference>
<dbReference type="RefSeq" id="WP_323355118.1">
    <property type="nucleotide sequence ID" value="NZ_JAYGHY010000001.1"/>
</dbReference>